<gene>
    <name evidence="1" type="ORF">PAPYR_500</name>
</gene>
<proteinExistence type="predicted"/>
<comment type="caution">
    <text evidence="1">The sequence shown here is derived from an EMBL/GenBank/DDBJ whole genome shotgun (WGS) entry which is preliminary data.</text>
</comment>
<sequence length="602" mass="65181">MNQATRDGWVDETFGGHTQLAVLALPSLSEPAIERILSHLSGLVELTVDRLFDMSTRLLAALARSCPGLQVLRCFVSQTAKLSALAPLSGVIKELAIEGDLSSAESLTALVRTLSAVTSLKLPSCPPPASLKPIASHLTSFNLKSCCLCEEFLPGPWLCRLEALALDLRHDSHLALPRLLAANQATLRSLDLRHNYLTATEVPSLAASLCALPHLVHLELFVPNTGGSLSTLLPPDLVDRLERLNLVLCRPATQLRITSSHLQHLRAVIDAAPDSELSLHCPALVELELSGVHCRLIECPRLRKLMVPVGSLAAVASVTLPDLEDAVFSEVQRLAEDPVGLLTGSPWLQVLTSVRLTSPDLLARLCASGSLIRLGNLHLDVTRLPNPLVLRLPGQLEHLDLTIEMRGHPSGPQSPLDLQVEAPGLLSYCLTITDQSLPSTRVRLSRCPNLVCLRLESPPAVLLSLQVDDNDDGAIVTMQPRSLYIHGRIEMVSLLGLLTRHGARLREIVSWWDLRPATSADWPQLMGALSGLPRLTSLEVNVSGASSPLSLACPQLRRLVLDELSAEVKVVLACPLLESLRGIKSRSRQLVLALPAPSLRHH</sequence>
<dbReference type="EMBL" id="JAPMOS010000002">
    <property type="protein sequence ID" value="KAJ4462528.1"/>
    <property type="molecule type" value="Genomic_DNA"/>
</dbReference>
<dbReference type="SUPFAM" id="SSF52047">
    <property type="entry name" value="RNI-like"/>
    <property type="match status" value="1"/>
</dbReference>
<name>A0ABQ8UVT1_9EUKA</name>
<keyword evidence="2" id="KW-1185">Reference proteome</keyword>
<organism evidence="1 2">
    <name type="scientific">Paratrimastix pyriformis</name>
    <dbReference type="NCBI Taxonomy" id="342808"/>
    <lineage>
        <taxon>Eukaryota</taxon>
        <taxon>Metamonada</taxon>
        <taxon>Preaxostyla</taxon>
        <taxon>Paratrimastigidae</taxon>
        <taxon>Paratrimastix</taxon>
    </lineage>
</organism>
<accession>A0ABQ8UVT1</accession>
<evidence type="ECO:0000313" key="1">
    <source>
        <dbReference type="EMBL" id="KAJ4462528.1"/>
    </source>
</evidence>
<dbReference type="InterPro" id="IPR032675">
    <property type="entry name" value="LRR_dom_sf"/>
</dbReference>
<protein>
    <submittedName>
        <fullName evidence="1">Uncharacterized protein</fullName>
    </submittedName>
</protein>
<dbReference type="Gene3D" id="3.80.10.10">
    <property type="entry name" value="Ribonuclease Inhibitor"/>
    <property type="match status" value="1"/>
</dbReference>
<dbReference type="Proteomes" id="UP001141327">
    <property type="component" value="Unassembled WGS sequence"/>
</dbReference>
<evidence type="ECO:0000313" key="2">
    <source>
        <dbReference type="Proteomes" id="UP001141327"/>
    </source>
</evidence>
<reference evidence="1" key="1">
    <citation type="journal article" date="2022" name="bioRxiv">
        <title>Genomics of Preaxostyla Flagellates Illuminates Evolutionary Transitions and the Path Towards Mitochondrial Loss.</title>
        <authorList>
            <person name="Novak L.V.F."/>
            <person name="Treitli S.C."/>
            <person name="Pyrih J."/>
            <person name="Halakuc P."/>
            <person name="Pipaliya S.V."/>
            <person name="Vacek V."/>
            <person name="Brzon O."/>
            <person name="Soukal P."/>
            <person name="Eme L."/>
            <person name="Dacks J.B."/>
            <person name="Karnkowska A."/>
            <person name="Elias M."/>
            <person name="Hampl V."/>
        </authorList>
    </citation>
    <scope>NUCLEOTIDE SEQUENCE</scope>
    <source>
        <strain evidence="1">RCP-MX</strain>
    </source>
</reference>